<dbReference type="NCBIfam" id="NF012206">
    <property type="entry name" value="LktA_tand_53"/>
    <property type="match status" value="9"/>
</dbReference>
<evidence type="ECO:0000313" key="4">
    <source>
        <dbReference type="EMBL" id="UZW74841.1"/>
    </source>
</evidence>
<evidence type="ECO:0000256" key="2">
    <source>
        <dbReference type="SAM" id="MobiDB-lite"/>
    </source>
</evidence>
<keyword evidence="5" id="KW-1185">Reference proteome</keyword>
<dbReference type="Proteomes" id="UP001164472">
    <property type="component" value="Chromosome"/>
</dbReference>
<name>A0A9E8KJB0_9ALTE</name>
<dbReference type="InterPro" id="IPR011050">
    <property type="entry name" value="Pectin_lyase_fold/virulence"/>
</dbReference>
<evidence type="ECO:0000256" key="1">
    <source>
        <dbReference type="SAM" id="Coils"/>
    </source>
</evidence>
<feature type="coiled-coil region" evidence="1">
    <location>
        <begin position="3859"/>
        <end position="3886"/>
    </location>
</feature>
<accession>A0A9E8KJB0</accession>
<keyword evidence="3" id="KW-1133">Transmembrane helix</keyword>
<dbReference type="InterPro" id="IPR008638">
    <property type="entry name" value="FhaB/CdiA-like_TPS"/>
</dbReference>
<dbReference type="RefSeq" id="WP_251810268.1">
    <property type="nucleotide sequence ID" value="NZ_CP101527.1"/>
</dbReference>
<dbReference type="InterPro" id="IPR047881">
    <property type="entry name" value="LktA_repeat"/>
</dbReference>
<evidence type="ECO:0000313" key="5">
    <source>
        <dbReference type="Proteomes" id="UP001164472"/>
    </source>
</evidence>
<organism evidence="4 5">
    <name type="scientific">Alkalimarinus sediminis</name>
    <dbReference type="NCBI Taxonomy" id="1632866"/>
    <lineage>
        <taxon>Bacteria</taxon>
        <taxon>Pseudomonadati</taxon>
        <taxon>Pseudomonadota</taxon>
        <taxon>Gammaproteobacteria</taxon>
        <taxon>Alteromonadales</taxon>
        <taxon>Alteromonadaceae</taxon>
        <taxon>Alkalimarinus</taxon>
    </lineage>
</organism>
<dbReference type="Gene3D" id="1.10.287.1490">
    <property type="match status" value="1"/>
</dbReference>
<sequence>MPQDNTLTSNTYTAELRNNTRLKKLAVYSISFSLTFNPLIVSAAQIVTDGRTQTSLQINGSTTDVRTNTIRGSNGFNSFNKFDVYSGNTVNLHLPAQTNNLINLVHGQRSYIDGVLNSVKNGQIGGNVFFANPFGVVVGQTGRVNVGSINISTPTQSFLEKFFDSAGSVSDLAAQQLMNGQIPVSPDGLISIKGKVNAIDDIKLLAQDIDISGGLFNGAVYQSGLADFSDVVNISRLNVAGGAIVNNGEIEIVAIGDARLSGEVVADGGDNVDAGKIRIRAGEQLTLETGALLSAEGQGQNSSGGVIDTWSDDSAEFSQGAAINANAGTTGDGGQVEFSAKNKVKLSGGQFSASAQAGEAGTVLIDPEDIEVVNSDIVLAGTNFELIANNSITVEENILISTRDVDQSDKSVGDSGDIRLEADHISLKKGSQLRADANNGKRAGTVTLTNLMADVNIDDIDPATYIFGDGVLSDIIGTNDFGDIVGTGTNEETQAFAKRLLNFDDDVSITTNGATIKGGTVNLDLYASNRFGFNKDANASITLNDTLIEAETINIVSEADTSLVPDFTDDSSLPDSELIVDTFFPVNDSAYYTRSKATSKIEVKGSSQLLSSGDTNIKAKATSKTNPLSFNLPIGGAWSDSTAIANIRILNTATILATGVSAIEALVNNQATSEVITQTSSNAIPFDVSFSVVKAENQATIETGVDTEIEASKVQMLSNIEVEYSSSASATKTSGSSIGAAFAYSDVSNTAKIDIAGDVRATGSATLATETDDDKPKNGDIYLQAKIESEHDVSSDATSKGGDLKYLAKFKNQVEEVKNSLLASMIAPLNKHSQLIADFFIPTYKTGKLNLSGSVSMANSENSAEVNINRGGKVFAAKDVKLNADIQDDVYIGASALSTSKGAAAGGAVALGDYRNSAKASIGSGAIVNAGEQLDVTANSVVPNPTTAFIFDFSNAGSALDTMDALSGGIDTLLLSSGVFNAAKGSDFALAAGVNVFDMSNNAEATIAGNASAKNIGVLATTETDVVNAAGFDPRNRKPTTGGGSGLGGSINLTSLSSDTIATIADGAVVTATGDANSDVNVNAQSTVNAIEITVAGGKTDKVGVNGAISLFDAELTTEASIGDEATVNAQHDVNVTADNDIDILNVAGGFVKSGSLGVGASVASNNVESHADAFVGNHSSETNHTISPDRKKVTAANELEIAARSEGGIEAYSFAGAAATGSSADSGDSSGDSSGGSSSGGSSAGSSSTSGSSGGKKSSYGVAISGQVSINEINANTNAYIQDAEVESDTLTLTADDHALDIAVISGAASYAGGKSGSGALAGGYSQNTIKGSNAAYLSNAIVNAGMVTIDALSGGVIKALSAALGVSTSSKGLGVAASVTNNRIIDQIIKASIDKGSLVNADRINITANNAATIQSLAGAISLSGKAAVGGAIALNRIETELEASINGSSTTVNTTESAIVKVNSDAAIETISVGAALGKSVGISGSVSSNVVNNKTVASIYDGAQVAAENNIGVIAENDDRISVAAGSLGIGASAGIGASVVVNNIGSTTKASIEGASTRVNAKAKDSSDLLTVASGALSSSIDLGNAVDLENYGKITLKDKKETQTVRGVAVNASATQHVEAIAANVGAGKLGVGITVNVNEIGGNTTALIDGAQINDDSAGGNAAQQVNVSASNHAYGNGFAGVAGAGKAGVGAATDVTTISRSTTASIKNASDVNAKGDLDVEAYSTQGVSSLAVGGAAGAGGVAGTGSLAKFNANTEATISNASVTAQTVDVKADSENNMHLVGGAIAAGGLAVAGTFTVGLSENNTRAAIEGVNGQRSTIDADNVSVVAQSDTAITDVAISGAGAGGFAVAGMAAVNIVTNQTEAVVQRTNLGTSTNRINSLMVNASDSITIDSKAGALAGGSSGVGAGAAVNIIKSGVSSLIDDSTVYATGPVTVLSISEKVLSTIAAAGGVGGTAGIGGAAVVNLLGAEMDADTKGEVNKGDSGTLSEVDSFASSSKTGNQLDNIDETDLSTAERNAVESGASGSVNTPTTIFKTAAEIRGVNTVVDAGSVSVKAQDKTKVESTVGGLGVGSLGVGGAVAYTSVKNNVVATIDSGVDVNAATVSVQALAGKSDTTLANSAPFKVDLVNNPSGVNCQDVICSQALAGAAGIVGLGAAVTVSNVENNVSASLGGDLTGNGTGNVIVKADDSSSIYTDSVGASAGAAAAGVVVAHANKESTVTAKTADNTQLSSYKKLDVIANSQGTVEAKSLGAAGGLFAAGNGSDAEVTDKVKVTAALGDRTSTNTVFDQVSVKATATPNVKADAQGYTVSGGLTIGVSIAKAVASSSVLAQVGKNVLVNTQAFSVVAETLLSADGYTTKSRAIAAGGGLLAGLGATDSRVENNAKSELLIDENTVLNATNNLTLSAGGNSYSRADVTGINAGIVAAGSNNAKATSATKRTLEIADNVKITGGILTINAGGEDKTFAKAIAGSGGLVSGAASSAKTVNGNQSTISIGNRGATGGIDVNSAIITAKNTSRFNSQTDSTNASLLGASGASANNTVNSVVGLLFGTGAKLAARSIQLAANNTVRKTGLTGYNVYSGSGGAIDAAAAGSNTVIKNNTAINFGTASNIDLTGDRKTPGAFTVNVFNDIEAKDRSKLDSGGAIAIARAESFIHNSQNTGRILVDDSAALTSVGDIRMGIKTRTHLDANANAKTYGAAGAAQGHSIASANVDNSIDIGSNATMDAKGDMNLSVGADTSGVSSSYEIYANTDLYNKTVLPIETKPDADASLNQHNTITIAQHAELTSVGDARLLASKGDVAVKGYGVGKDLYREALAAVGSFFSNLVGGGDVSLDIKGGKTTNVASSTVKVDGKVEVGTENERILIIDSNGQVDTAQSSEGITVTKTTEVLSNTIQARIDELDEMITALESNVAGNSNSTSSGGELDTLNDELVAKRAEKTSVQGQITSNNSTIASNTSTINANNSDISGWNSSISTLNTQIAALDAEKDAALIQQKRNEIAALNGRVTTAQNQNATLASENSSLTSDNNNYSTIISSLTSEIADVESKISMAVAPADDIDPNNIDNLVGAYKAEKSWLEYRLNSLGGDTSTVGVLKVDQELTARSSNIYIEGDSLASSGGQLIAPGDTLINIENNSGNFLRTNKMTIPQEAGGKILFNGALVANESDINARNRGNTARFTTVETSADSTPTISVINKFLPQGGEMAPDIYIDEDISNISGLVDIRSLRGSVQIKDGVDIVADTIKLAAGKDIMVGYKEGIRNVGGDIKTHWNSYKNIAEASGNDYSTGSRTVENLLGISKPYDDPTYLAGNNIFISSQYLNINGVIQSGLPSRTVNIVGQVATDLAKEVADYQQAYDSGLQTERYFKNLKINNGIANDISKVAVFYDAVDKTLELEPVNIMGGYVEVYGHILNTSLGEIKVMDGYGTIDIDNETDIALRLTGLDTGSGIEGTVKITDTAYRTASNESLITVYKHLNNSVKTFTNASGVLDLDNAVSSTGGDFSFYQPLANQYYSWTDSVEVVKNATREKVKKHYFGISGGTKTYFTGYSSIERSRKSVSDDVIRVVAGHDEAYWYDKTYLSYASEWKTVAGSENVDEYVVYRKTTWDQARTETQYTLHNHNVKAFNPIKISFMGDDSGTIDVASNGKISIDGSIKNTKGNTTITSRNGQIVQGEPLAQMTVDQVTLNANQSIGSASSAIKMDLVEGGTVAATSTNGSIYLDEANGDMTIRTIQALKGDVSLSAERNIVGENSSHTINANNIDLVSLQGNLGSSAQSLSLNSNVTSGVTGGVTALAGGDVYLQELAGDMYVNAIESLGGDVSIVVNTGDVVDFNLVEVEDERAANNLLDALYNDMDLLGTNAENAKQQMIAAQERMKTREYQTYWKYRSQQADSTQYNDQHKVQLTAIEDDHYRNTLGWSDAEVADLEAKRTEDYHRLHASYGSLGDSVDGSFEYKIAENSDEWNGLTAGFSWTKPQLENSIGAGILKEVSDTELVIEDANIIGHNIEITANNGGIGYDNAASPMVIKLDGRTFTQLTKAEQLAIAAAESNDYQIISDNEIHITDFDDVDLDASGLVAATARDNIYLGSEQTLVLDEVSSTNGDVRLKVGGGLYADSNSTAAIKANNLIVEAASNSIGHLVNLTGGETRLDAMLIDVAAAGQLTARAGDSINITETTGNINVESIYAVNDVNLTTGGSILDASDDDLLDIRSDNLVLNAGDSIGSATNALEIGLNANGALNATASSGGVYIKSPKRDINVANIVANGDVSVTSGGGLAIASATGGIVSQLGMVTLDALGGISDSDAEDNNLLISAMNIIINSTTGSIGEASNSLQVDTLSLAANEFSAATGISVTEVMGDMAIAQAQSTDGVVNLVSAQGDIQLGAVSAGEAVSLIAKGSVLDANADAVNVDSKQVTIVAENGAIGSVADAIELAGIDTQLTASASGDIALAQTESNLLLAKVSSSLADVALTAKESILNGLATDDANVVGNTIALVSQNGSIGGQTKAVKINSAFSDQGQLTASAANDIYIEEVDGAMDIASMSIGASAGLVAEGDLLADELMALSGDLDVTSTNGNVVATTVTAANNASIDAAKDINVDTLKAGNNLFVASKANVQLNSLESGLDASINADETIQVADLSVTGNAELTAANIELGQAVIQGAARLNSVAQLMIGSIQSQQQLSLTSGGDIQANQLVAVLEGLTATSAGMVDIESATANTSVNIVAANDLSIGSVNAQSVVLESQRGDISNGLTQARQIRLAASGGVEAADIQVTESVDLEGDNIEADITHTGNTPTLLINATGYQNTLASNIDLTVKAVNETQIDKFYTANGEVATTSTRLSVADGWVTQKAAFATPKTDALVKNTDKALEAVDVQIFAEGDRFNLLIDDNYVKTDQYVVDYEPSHRVSSILGENQSLISQAEDAEAAVSAQIAAALRNAGVTSGLVGQSFVSYFLDQPMVNGMDISATASGPNDEHCALHPEAIECNELKDETFFDIR</sequence>
<protein>
    <submittedName>
        <fullName evidence="4">Leukotoxin LktA family filamentous adhesin</fullName>
    </submittedName>
</protein>
<keyword evidence="1" id="KW-0175">Coiled coil</keyword>
<dbReference type="SUPFAM" id="SSF51126">
    <property type="entry name" value="Pectin lyase-like"/>
    <property type="match status" value="1"/>
</dbReference>
<feature type="compositionally biased region" description="Polar residues" evidence="2">
    <location>
        <begin position="1992"/>
        <end position="2013"/>
    </location>
</feature>
<feature type="compositionally biased region" description="Low complexity" evidence="2">
    <location>
        <begin position="1245"/>
        <end position="1257"/>
    </location>
</feature>
<dbReference type="EMBL" id="CP101527">
    <property type="protein sequence ID" value="UZW74841.1"/>
    <property type="molecule type" value="Genomic_DNA"/>
</dbReference>
<dbReference type="InterPro" id="IPR012334">
    <property type="entry name" value="Pectin_lyas_fold"/>
</dbReference>
<gene>
    <name evidence="4" type="ORF">NNL22_17755</name>
</gene>
<dbReference type="KEGG" id="asem:NNL22_17755"/>
<evidence type="ECO:0000256" key="3">
    <source>
        <dbReference type="SAM" id="Phobius"/>
    </source>
</evidence>
<keyword evidence="3" id="KW-0812">Transmembrane</keyword>
<feature type="region of interest" description="Disordered" evidence="2">
    <location>
        <begin position="1985"/>
        <end position="2035"/>
    </location>
</feature>
<keyword evidence="3" id="KW-0472">Membrane</keyword>
<dbReference type="NCBIfam" id="TIGR01901">
    <property type="entry name" value="adhes_NPXG"/>
    <property type="match status" value="1"/>
</dbReference>
<feature type="compositionally biased region" description="Gly residues" evidence="2">
    <location>
        <begin position="1234"/>
        <end position="1244"/>
    </location>
</feature>
<reference evidence="4" key="1">
    <citation type="submission" date="2022-07" db="EMBL/GenBank/DDBJ databases">
        <title>Alkalimarinus sp. nov., isolated from gut of a Alitta virens.</title>
        <authorList>
            <person name="Yang A.I."/>
            <person name="Shin N.-R."/>
        </authorList>
    </citation>
    <scope>NUCLEOTIDE SEQUENCE</scope>
    <source>
        <strain evidence="4">FA028</strain>
    </source>
</reference>
<dbReference type="NCBIfam" id="NF012204">
    <property type="entry name" value="adhes_FxxPxG"/>
    <property type="match status" value="1"/>
</dbReference>
<feature type="compositionally biased region" description="Low complexity" evidence="2">
    <location>
        <begin position="1221"/>
        <end position="1233"/>
    </location>
</feature>
<dbReference type="Gene3D" id="2.160.20.10">
    <property type="entry name" value="Single-stranded right-handed beta-helix, Pectin lyase-like"/>
    <property type="match status" value="1"/>
</dbReference>
<proteinExistence type="predicted"/>
<feature type="transmembrane region" description="Helical" evidence="3">
    <location>
        <begin position="25"/>
        <end position="47"/>
    </location>
</feature>
<feature type="region of interest" description="Disordered" evidence="2">
    <location>
        <begin position="1221"/>
        <end position="1257"/>
    </location>
</feature>